<feature type="coiled-coil region" evidence="4">
    <location>
        <begin position="166"/>
        <end position="204"/>
    </location>
</feature>
<reference evidence="7" key="1">
    <citation type="submission" date="2020-11" db="EMBL/GenBank/DDBJ databases">
        <authorList>
            <person name="Tran Van P."/>
        </authorList>
    </citation>
    <scope>NUCLEOTIDE SEQUENCE</scope>
</reference>
<evidence type="ECO:0000256" key="4">
    <source>
        <dbReference type="SAM" id="Coils"/>
    </source>
</evidence>
<protein>
    <recommendedName>
        <fullName evidence="2">26S proteasome non-ATPase regulatory subunit 6</fullName>
    </recommendedName>
</protein>
<dbReference type="AlphaFoldDB" id="A0A7R8X3E9"/>
<dbReference type="Gene3D" id="1.25.40.570">
    <property type="match status" value="1"/>
</dbReference>
<dbReference type="Pfam" id="PF01399">
    <property type="entry name" value="PCI"/>
    <property type="match status" value="1"/>
</dbReference>
<sequence length="469" mass="55031">MAEIEQQCDKHIAELNSMFNKLDERRRKREVPDYLCGKISFELLRDPVVTPSGVTYDRKDIEEHLLRVGHFDPVTRAPLTQDQLIPNLSMKEVILNMPLEILGEESLEKNPNLDLAQWKFLLSMPEHKLDESVKTKLMDAIKKDEMAPFYEEVCRDLGWEVEEELLAKMKQANKDKLKQLDEAIEDAEKNLGEMEVREANLKKAEHLSRIGDKEAALTAFRKTYEKTVSLGHRLDLTFHQIRIGLFYLDHDLVTRNIEKAKSLIEEGGDWDRRNRLKVYEGLYSLAVRDFPLAASLFLDTISTFTSYELMDYPSFVTYTVVKGAEILEVLHSHEPVKKYLFSLYNCQYADFFKQLAHTEQMMKRDRYWTSHYRYYVREMRILAYTQLLESYRSLTLQYMADSFGVTEDFIDRELSRFIAAGRLHCKIDRVNGIVETNRPDSKNWQYQATIKQGDILLNRVQKLSRVINI</sequence>
<comment type="similarity">
    <text evidence="1">Belongs to the proteasome subunit S10 family.</text>
</comment>
<accession>A0A7R8X3E9</accession>
<dbReference type="GO" id="GO:0016567">
    <property type="term" value="P:protein ubiquitination"/>
    <property type="evidence" value="ECO:0007669"/>
    <property type="project" value="InterPro"/>
</dbReference>
<dbReference type="OrthoDB" id="1452at2759"/>
<dbReference type="Proteomes" id="UP000677054">
    <property type="component" value="Unassembled WGS sequence"/>
</dbReference>
<dbReference type="SUPFAM" id="SSF57850">
    <property type="entry name" value="RING/U-box"/>
    <property type="match status" value="1"/>
</dbReference>
<feature type="domain" description="PCI" evidence="5">
    <location>
        <begin position="274"/>
        <end position="441"/>
    </location>
</feature>
<organism evidence="7">
    <name type="scientific">Darwinula stevensoni</name>
    <dbReference type="NCBI Taxonomy" id="69355"/>
    <lineage>
        <taxon>Eukaryota</taxon>
        <taxon>Metazoa</taxon>
        <taxon>Ecdysozoa</taxon>
        <taxon>Arthropoda</taxon>
        <taxon>Crustacea</taxon>
        <taxon>Oligostraca</taxon>
        <taxon>Ostracoda</taxon>
        <taxon>Podocopa</taxon>
        <taxon>Podocopida</taxon>
        <taxon>Darwinulocopina</taxon>
        <taxon>Darwinuloidea</taxon>
        <taxon>Darwinulidae</taxon>
        <taxon>Darwinula</taxon>
    </lineage>
</organism>
<evidence type="ECO:0000313" key="7">
    <source>
        <dbReference type="EMBL" id="CAD7242066.1"/>
    </source>
</evidence>
<dbReference type="GO" id="GO:0043161">
    <property type="term" value="P:proteasome-mediated ubiquitin-dependent protein catabolic process"/>
    <property type="evidence" value="ECO:0007669"/>
    <property type="project" value="TreeGrafter"/>
</dbReference>
<evidence type="ECO:0000313" key="8">
    <source>
        <dbReference type="Proteomes" id="UP000677054"/>
    </source>
</evidence>
<name>A0A7R8X3E9_9CRUS</name>
<dbReference type="PROSITE" id="PS51698">
    <property type="entry name" value="U_BOX"/>
    <property type="match status" value="1"/>
</dbReference>
<dbReference type="FunFam" id="1.25.40.570:FF:000005">
    <property type="entry name" value="26S proteasome regulatory subunit N7"/>
    <property type="match status" value="1"/>
</dbReference>
<dbReference type="PANTHER" id="PTHR14145">
    <property type="entry name" value="26S PROTESOME SUBUNIT 6"/>
    <property type="match status" value="1"/>
</dbReference>
<dbReference type="EMBL" id="LR899729">
    <property type="protein sequence ID" value="CAD7242066.1"/>
    <property type="molecule type" value="Genomic_DNA"/>
</dbReference>
<evidence type="ECO:0000256" key="3">
    <source>
        <dbReference type="ARBA" id="ARBA00022942"/>
    </source>
</evidence>
<evidence type="ECO:0000259" key="6">
    <source>
        <dbReference type="PROSITE" id="PS51698"/>
    </source>
</evidence>
<keyword evidence="4" id="KW-0175">Coiled coil</keyword>
<dbReference type="PROSITE" id="PS50250">
    <property type="entry name" value="PCI"/>
    <property type="match status" value="1"/>
</dbReference>
<dbReference type="SMART" id="SM00504">
    <property type="entry name" value="Ubox"/>
    <property type="match status" value="1"/>
</dbReference>
<evidence type="ECO:0000256" key="1">
    <source>
        <dbReference type="ARBA" id="ARBA00005717"/>
    </source>
</evidence>
<evidence type="ECO:0000259" key="5">
    <source>
        <dbReference type="PROSITE" id="PS50250"/>
    </source>
</evidence>
<evidence type="ECO:0000256" key="2">
    <source>
        <dbReference type="ARBA" id="ARBA00014932"/>
    </source>
</evidence>
<dbReference type="Gene3D" id="3.30.40.10">
    <property type="entry name" value="Zinc/RING finger domain, C3HC4 (zinc finger)"/>
    <property type="match status" value="1"/>
</dbReference>
<dbReference type="Pfam" id="PF10602">
    <property type="entry name" value="RPN7"/>
    <property type="match status" value="1"/>
</dbReference>
<dbReference type="PANTHER" id="PTHR14145:SF1">
    <property type="entry name" value="26S PROTEASOME NON-ATPASE REGULATORY SUBUNIT 6"/>
    <property type="match status" value="1"/>
</dbReference>
<dbReference type="GO" id="GO:0004842">
    <property type="term" value="F:ubiquitin-protein transferase activity"/>
    <property type="evidence" value="ECO:0007669"/>
    <property type="project" value="InterPro"/>
</dbReference>
<dbReference type="InterPro" id="IPR036390">
    <property type="entry name" value="WH_DNA-bd_sf"/>
</dbReference>
<dbReference type="InterPro" id="IPR013083">
    <property type="entry name" value="Znf_RING/FYVE/PHD"/>
</dbReference>
<dbReference type="InterPro" id="IPR019585">
    <property type="entry name" value="Rpn7/CSN1"/>
</dbReference>
<feature type="domain" description="U-box" evidence="6">
    <location>
        <begin position="30"/>
        <end position="104"/>
    </location>
</feature>
<dbReference type="InterPro" id="IPR045135">
    <property type="entry name" value="Rpn7_N"/>
</dbReference>
<dbReference type="SUPFAM" id="SSF46785">
    <property type="entry name" value="Winged helix' DNA-binding domain"/>
    <property type="match status" value="1"/>
</dbReference>
<dbReference type="Pfam" id="PF18391">
    <property type="entry name" value="CHIP_TPR_N"/>
    <property type="match status" value="1"/>
</dbReference>
<keyword evidence="8" id="KW-1185">Reference proteome</keyword>
<dbReference type="InterPro" id="IPR003613">
    <property type="entry name" value="Ubox_domain"/>
</dbReference>
<dbReference type="Pfam" id="PF21154">
    <property type="entry name" value="RPN7_PSMD6_C"/>
    <property type="match status" value="1"/>
</dbReference>
<proteinExistence type="inferred from homology"/>
<dbReference type="InterPro" id="IPR041312">
    <property type="entry name" value="CHIP_TPR_N"/>
</dbReference>
<dbReference type="EMBL" id="CAJPEV010000212">
    <property type="protein sequence ID" value="CAG0882437.1"/>
    <property type="molecule type" value="Genomic_DNA"/>
</dbReference>
<dbReference type="InterPro" id="IPR045202">
    <property type="entry name" value="CHIP_RING-Ubox"/>
</dbReference>
<dbReference type="CDD" id="cd16654">
    <property type="entry name" value="RING-Ubox_CHIP"/>
    <property type="match status" value="1"/>
</dbReference>
<dbReference type="Pfam" id="PF04564">
    <property type="entry name" value="U-box"/>
    <property type="match status" value="1"/>
</dbReference>
<dbReference type="GO" id="GO:0005838">
    <property type="term" value="C:proteasome regulatory particle"/>
    <property type="evidence" value="ECO:0007669"/>
    <property type="project" value="TreeGrafter"/>
</dbReference>
<dbReference type="SMART" id="SM00088">
    <property type="entry name" value="PINT"/>
    <property type="match status" value="1"/>
</dbReference>
<dbReference type="InterPro" id="IPR049549">
    <property type="entry name" value="RPN7_PSMD6_C"/>
</dbReference>
<keyword evidence="3" id="KW-0647">Proteasome</keyword>
<dbReference type="InterPro" id="IPR000717">
    <property type="entry name" value="PCI_dom"/>
</dbReference>
<dbReference type="FunFam" id="3.30.40.10:FF:000124">
    <property type="entry name" value="STIP1 homology and U box-containing protein 1"/>
    <property type="match status" value="1"/>
</dbReference>
<gene>
    <name evidence="7" type="ORF">DSTB1V02_LOCUS2039</name>
</gene>